<dbReference type="GO" id="GO:0019531">
    <property type="term" value="F:oxalate transmembrane transporter activity"/>
    <property type="evidence" value="ECO:0007669"/>
    <property type="project" value="InterPro"/>
</dbReference>
<dbReference type="InterPro" id="IPR011701">
    <property type="entry name" value="MFS"/>
</dbReference>
<dbReference type="RefSeq" id="WP_269284432.1">
    <property type="nucleotide sequence ID" value="NZ_CP098251.1"/>
</dbReference>
<keyword evidence="3" id="KW-0472">Membrane</keyword>
<evidence type="ECO:0000256" key="1">
    <source>
        <dbReference type="ARBA" id="ARBA00022692"/>
    </source>
</evidence>
<dbReference type="InterPro" id="IPR026355">
    <property type="entry name" value="Oxa/Form_antiport"/>
</dbReference>
<evidence type="ECO:0000256" key="2">
    <source>
        <dbReference type="ARBA" id="ARBA00022989"/>
    </source>
</evidence>
<organism evidence="4">
    <name type="scientific">Oxalobacter aliiformigenes</name>
    <dbReference type="NCBI Taxonomy" id="2946593"/>
    <lineage>
        <taxon>Bacteria</taxon>
        <taxon>Pseudomonadati</taxon>
        <taxon>Pseudomonadota</taxon>
        <taxon>Betaproteobacteria</taxon>
        <taxon>Burkholderiales</taxon>
        <taxon>Oxalobacteraceae</taxon>
        <taxon>Oxalobacter</taxon>
    </lineage>
</organism>
<sequence>MATQEKYPNRWIQLVLGIVCMATIANCQYGWTLFVAPIEDKYHWARTAIQLSFTIFLFFETWLVPLEGWGVDKFGPRPVIIFGAILSTIGWILCSKASSLGFLYFAQILTGAGAGAVYGTCSGNSLKWFPDKRGLAAGATAAGFGAGAAVTVIPVANMINTSGYEQAFFVFGIIQGCIITACALFMPRAKLPPGTKAIPKVISSKKNYSQTQMLREPLFWLIYICFVGVASGGIMATASFGPVSRDYGLDKIPVTCLGVTLPLLTMAMSIDNICNGATRPLMGYLSDHFGRENLMLVVFGGEAVALLGLVFWGRQPIGFMFFAAMTFACWGEIFSLFPSMCADTFGSKFAAGNAGTLYTAKGTSSLLVPLAAGLAKGGNWNRTFILSACIAATCSLLSFFVLKPWRRRFIENNNKEVEAQEAAAAAAAK</sequence>
<dbReference type="EMBL" id="CP098251">
    <property type="protein sequence ID" value="WAV92066.1"/>
    <property type="molecule type" value="Genomic_DNA"/>
</dbReference>
<keyword evidence="2" id="KW-1133">Transmembrane helix</keyword>
<dbReference type="PANTHER" id="PTHR11360">
    <property type="entry name" value="MONOCARBOXYLATE TRANSPORTER"/>
    <property type="match status" value="1"/>
</dbReference>
<dbReference type="SUPFAM" id="SSF103473">
    <property type="entry name" value="MFS general substrate transporter"/>
    <property type="match status" value="1"/>
</dbReference>
<protein>
    <submittedName>
        <fullName evidence="4">Oxalate/formate MFS antiporter</fullName>
    </submittedName>
</protein>
<proteinExistence type="predicted"/>
<dbReference type="CDD" id="cd17353">
    <property type="entry name" value="MFS_OFA_like"/>
    <property type="match status" value="1"/>
</dbReference>
<dbReference type="NCBIfam" id="TIGR04259">
    <property type="entry name" value="oxa_formateAnti"/>
    <property type="match status" value="1"/>
</dbReference>
<dbReference type="AlphaFoldDB" id="A0A9E9L9M7"/>
<dbReference type="Pfam" id="PF07690">
    <property type="entry name" value="MFS_1"/>
    <property type="match status" value="1"/>
</dbReference>
<accession>A0A9E9L9M7</accession>
<dbReference type="PANTHER" id="PTHR11360:SF304">
    <property type="entry name" value="MFS DOMAIN-CONTAINING PROTEIN"/>
    <property type="match status" value="1"/>
</dbReference>
<dbReference type="InterPro" id="IPR050327">
    <property type="entry name" value="Proton-linked_MCT"/>
</dbReference>
<dbReference type="GO" id="GO:0016020">
    <property type="term" value="C:membrane"/>
    <property type="evidence" value="ECO:0007669"/>
    <property type="project" value="InterPro"/>
</dbReference>
<gene>
    <name evidence="4" type="primary">oxlT</name>
    <name evidence="4" type="ORF">NB646_04945</name>
</gene>
<evidence type="ECO:0000256" key="3">
    <source>
        <dbReference type="ARBA" id="ARBA00023136"/>
    </source>
</evidence>
<dbReference type="InterPro" id="IPR020846">
    <property type="entry name" value="MFS_dom"/>
</dbReference>
<dbReference type="PROSITE" id="PS50850">
    <property type="entry name" value="MFS"/>
    <property type="match status" value="1"/>
</dbReference>
<dbReference type="InterPro" id="IPR036259">
    <property type="entry name" value="MFS_trans_sf"/>
</dbReference>
<reference evidence="4" key="1">
    <citation type="journal article" date="2022" name="Front. Microbiol.">
        <title>New perspectives on an old grouping: The genomic and phenotypic variability of Oxalobacter formigenes and the implications for calcium oxalate stone prevention.</title>
        <authorList>
            <person name="Chmiel J.A."/>
            <person name="Carr C."/>
            <person name="Stuivenberg G.A."/>
            <person name="Venema R."/>
            <person name="Chanyi R.M."/>
            <person name="Al K.F."/>
            <person name="Giguere D."/>
            <person name="Say H."/>
            <person name="Akouris P.P."/>
            <person name="Dominguez Romero S.A."/>
            <person name="Kwong A."/>
            <person name="Tai V."/>
            <person name="Koval S.F."/>
            <person name="Razvi H."/>
            <person name="Bjazevic J."/>
            <person name="Burton J.P."/>
        </authorList>
    </citation>
    <scope>NUCLEOTIDE SEQUENCE</scope>
    <source>
        <strain evidence="4">OxK</strain>
    </source>
</reference>
<dbReference type="Proteomes" id="UP001164819">
    <property type="component" value="Chromosome"/>
</dbReference>
<keyword evidence="1" id="KW-0812">Transmembrane</keyword>
<evidence type="ECO:0000313" key="4">
    <source>
        <dbReference type="EMBL" id="WAV92066.1"/>
    </source>
</evidence>
<dbReference type="Gene3D" id="1.20.1250.20">
    <property type="entry name" value="MFS general substrate transporter like domains"/>
    <property type="match status" value="2"/>
</dbReference>
<name>A0A9E9L9M7_9BURK</name>